<dbReference type="PROSITE" id="PS00107">
    <property type="entry name" value="PROTEIN_KINASE_ATP"/>
    <property type="match status" value="1"/>
</dbReference>
<evidence type="ECO:0000313" key="9">
    <source>
        <dbReference type="Proteomes" id="UP001162131"/>
    </source>
</evidence>
<keyword evidence="6" id="KW-0723">Serine/threonine-protein kinase</keyword>
<dbReference type="SUPFAM" id="SSF56112">
    <property type="entry name" value="Protein kinase-like (PK-like)"/>
    <property type="match status" value="1"/>
</dbReference>
<gene>
    <name evidence="8" type="ORF">BSTOLATCC_MIC39476</name>
</gene>
<accession>A0AAU9JJ96</accession>
<feature type="domain" description="Protein kinase" evidence="7">
    <location>
        <begin position="11"/>
        <end position="275"/>
    </location>
</feature>
<dbReference type="Pfam" id="PF00069">
    <property type="entry name" value="Pkinase"/>
    <property type="match status" value="1"/>
</dbReference>
<evidence type="ECO:0000256" key="5">
    <source>
        <dbReference type="PROSITE-ProRule" id="PRU10141"/>
    </source>
</evidence>
<evidence type="ECO:0000256" key="2">
    <source>
        <dbReference type="ARBA" id="ARBA00022741"/>
    </source>
</evidence>
<evidence type="ECO:0000259" key="7">
    <source>
        <dbReference type="PROSITE" id="PS50011"/>
    </source>
</evidence>
<dbReference type="SMART" id="SM00220">
    <property type="entry name" value="S_TKc"/>
    <property type="match status" value="1"/>
</dbReference>
<keyword evidence="2 5" id="KW-0547">Nucleotide-binding</keyword>
<organism evidence="8 9">
    <name type="scientific">Blepharisma stoltei</name>
    <dbReference type="NCBI Taxonomy" id="1481888"/>
    <lineage>
        <taxon>Eukaryota</taxon>
        <taxon>Sar</taxon>
        <taxon>Alveolata</taxon>
        <taxon>Ciliophora</taxon>
        <taxon>Postciliodesmatophora</taxon>
        <taxon>Heterotrichea</taxon>
        <taxon>Heterotrichida</taxon>
        <taxon>Blepharismidae</taxon>
        <taxon>Blepharisma</taxon>
    </lineage>
</organism>
<dbReference type="Proteomes" id="UP001162131">
    <property type="component" value="Unassembled WGS sequence"/>
</dbReference>
<protein>
    <recommendedName>
        <fullName evidence="4">Casein kinase I</fullName>
        <ecNumber evidence="1">2.7.11.1</ecNumber>
    </recommendedName>
</protein>
<keyword evidence="6" id="KW-0808">Transferase</keyword>
<evidence type="ECO:0000256" key="4">
    <source>
        <dbReference type="ARBA" id="ARBA00023860"/>
    </source>
</evidence>
<keyword evidence="6" id="KW-0418">Kinase</keyword>
<dbReference type="InterPro" id="IPR050235">
    <property type="entry name" value="CK1_Ser-Thr_kinase"/>
</dbReference>
<dbReference type="EC" id="2.7.11.1" evidence="1"/>
<dbReference type="InterPro" id="IPR000719">
    <property type="entry name" value="Prot_kinase_dom"/>
</dbReference>
<proteinExistence type="inferred from homology"/>
<comment type="caution">
    <text evidence="8">The sequence shown here is derived from an EMBL/GenBank/DDBJ whole genome shotgun (WGS) entry which is preliminary data.</text>
</comment>
<keyword evidence="3 5" id="KW-0067">ATP-binding</keyword>
<dbReference type="PROSITE" id="PS50011">
    <property type="entry name" value="PROTEIN_KINASE_DOM"/>
    <property type="match status" value="1"/>
</dbReference>
<evidence type="ECO:0000256" key="6">
    <source>
        <dbReference type="RuleBase" id="RU000304"/>
    </source>
</evidence>
<dbReference type="CDD" id="cd14016">
    <property type="entry name" value="STKc_CK1"/>
    <property type="match status" value="1"/>
</dbReference>
<dbReference type="Gene3D" id="1.10.510.10">
    <property type="entry name" value="Transferase(Phosphotransferase) domain 1"/>
    <property type="match status" value="1"/>
</dbReference>
<dbReference type="GO" id="GO:0004674">
    <property type="term" value="F:protein serine/threonine kinase activity"/>
    <property type="evidence" value="ECO:0007669"/>
    <property type="project" value="UniProtKB-KW"/>
</dbReference>
<keyword evidence="9" id="KW-1185">Reference proteome</keyword>
<dbReference type="InterPro" id="IPR008271">
    <property type="entry name" value="Ser/Thr_kinase_AS"/>
</dbReference>
<evidence type="ECO:0000256" key="3">
    <source>
        <dbReference type="ARBA" id="ARBA00022840"/>
    </source>
</evidence>
<dbReference type="AlphaFoldDB" id="A0AAU9JJ96"/>
<sequence length="361" mass="41636">MNNLFCVNDTYNMIRHLGSGSFGLVYLGVSKDTQEEVAIKLEPLFCEHAQLENEIEALRDCAGKGIPSVIWNGFQNTYKILVMENLGSNLENIVQNSRKFSLESAVEISSQILHRLEHVHKCGYIHRDIKPENFMMGAKENTSRVYMIDFGLAKKYINSYQKHIAYKDGLNVMGTLRFLSINTHHGIEQSRRDDLESFVYLMIYLIKGKLPWQKLNCKTKVEMFQRVCQMKENMPTSDICKDCPGEVKDMLDYVKALKFDENPDYSFLRNLVRNIKGNIKQKLSIDKSMGLRTKSLRTMNRRHSKKSTKKVTAIISMTSEDKKSPLAFDDESTCILTQKWPVITDRKKLKALLGLKEEARK</sequence>
<dbReference type="GO" id="GO:0005524">
    <property type="term" value="F:ATP binding"/>
    <property type="evidence" value="ECO:0007669"/>
    <property type="project" value="UniProtKB-UniRule"/>
</dbReference>
<comment type="similarity">
    <text evidence="6">Belongs to the protein kinase superfamily.</text>
</comment>
<dbReference type="InterPro" id="IPR017441">
    <property type="entry name" value="Protein_kinase_ATP_BS"/>
</dbReference>
<dbReference type="InterPro" id="IPR011009">
    <property type="entry name" value="Kinase-like_dom_sf"/>
</dbReference>
<dbReference type="PANTHER" id="PTHR11909">
    <property type="entry name" value="CASEIN KINASE-RELATED"/>
    <property type="match status" value="1"/>
</dbReference>
<name>A0AAU9JJ96_9CILI</name>
<feature type="binding site" evidence="5">
    <location>
        <position position="40"/>
    </location>
    <ligand>
        <name>ATP</name>
        <dbReference type="ChEBI" id="CHEBI:30616"/>
    </ligand>
</feature>
<dbReference type="PROSITE" id="PS00108">
    <property type="entry name" value="PROTEIN_KINASE_ST"/>
    <property type="match status" value="1"/>
</dbReference>
<evidence type="ECO:0000256" key="1">
    <source>
        <dbReference type="ARBA" id="ARBA00012513"/>
    </source>
</evidence>
<evidence type="ECO:0000313" key="8">
    <source>
        <dbReference type="EMBL" id="CAG9325680.1"/>
    </source>
</evidence>
<dbReference type="EMBL" id="CAJZBQ010000039">
    <property type="protein sequence ID" value="CAG9325680.1"/>
    <property type="molecule type" value="Genomic_DNA"/>
</dbReference>
<reference evidence="8" key="1">
    <citation type="submission" date="2021-09" db="EMBL/GenBank/DDBJ databases">
        <authorList>
            <consortium name="AG Swart"/>
            <person name="Singh M."/>
            <person name="Singh A."/>
            <person name="Seah K."/>
            <person name="Emmerich C."/>
        </authorList>
    </citation>
    <scope>NUCLEOTIDE SEQUENCE</scope>
    <source>
        <strain evidence="8">ATCC30299</strain>
    </source>
</reference>